<dbReference type="GO" id="GO:0019028">
    <property type="term" value="C:viral capsid"/>
    <property type="evidence" value="ECO:0007669"/>
    <property type="project" value="UniProtKB-KW"/>
</dbReference>
<evidence type="ECO:0000256" key="1">
    <source>
        <dbReference type="ARBA" id="ARBA00004328"/>
    </source>
</evidence>
<sequence>MSKNLYETHWAATKQALCEGLTGQRKKTMDQVLDNTRRELNKMSGILFESSTPGGTSAGNIATLNKVILPVIRRVMPTVIANEIIGVQPMTGPVGQIHTLRVRYADTFGTPQAVQAGAEALSPFDIARFYSGNGNSTSPKAAPTSVLEGTAGKRLNIQILKETVEAKTRKLSARWTFEAAQDAQANQGIDIEAEIMAALAQEITAEIDQEILYSLRALAGTGFTYDQGAVSGTATFVGDEHAALATLLNYASNQIAARTRRGAGNWCVVSPLALTILQSATTSAFARTTEGTFEAPTNTKFVGTLNSSMRVYVDQFASMDTNVLVGYKGPGEIDAAAYYCPYVPLTSSGVIIDPNTFEPVVSFMSRYGYLELSNTASSLGNAADYLAGISINTAHIKFT</sequence>
<evidence type="ECO:0000256" key="2">
    <source>
        <dbReference type="ARBA" id="ARBA00022561"/>
    </source>
</evidence>
<gene>
    <name evidence="4" type="ORF">UFOVP29_268</name>
</gene>
<keyword evidence="3" id="KW-0946">Virion</keyword>
<organism evidence="4">
    <name type="scientific">uncultured Caudovirales phage</name>
    <dbReference type="NCBI Taxonomy" id="2100421"/>
    <lineage>
        <taxon>Viruses</taxon>
        <taxon>Duplodnaviria</taxon>
        <taxon>Heunggongvirae</taxon>
        <taxon>Uroviricota</taxon>
        <taxon>Caudoviricetes</taxon>
        <taxon>Peduoviridae</taxon>
        <taxon>Maltschvirus</taxon>
        <taxon>Maltschvirus maltsch</taxon>
    </lineage>
</organism>
<evidence type="ECO:0000256" key="3">
    <source>
        <dbReference type="ARBA" id="ARBA00022844"/>
    </source>
</evidence>
<proteinExistence type="predicted"/>
<reference evidence="4" key="1">
    <citation type="submission" date="2020-04" db="EMBL/GenBank/DDBJ databases">
        <authorList>
            <person name="Chiriac C."/>
            <person name="Salcher M."/>
            <person name="Ghai R."/>
            <person name="Kavagutti S V."/>
        </authorList>
    </citation>
    <scope>NUCLEOTIDE SEQUENCE</scope>
</reference>
<name>A0A6J5KSA5_9CAUD</name>
<keyword evidence="2" id="KW-0167">Capsid protein</keyword>
<comment type="subcellular location">
    <subcellularLocation>
        <location evidence="1">Virion</location>
    </subcellularLocation>
</comment>
<dbReference type="Pfam" id="PF07068">
    <property type="entry name" value="Gp23"/>
    <property type="match status" value="1"/>
</dbReference>
<dbReference type="EMBL" id="LR796167">
    <property type="protein sequence ID" value="CAB4123109.1"/>
    <property type="molecule type" value="Genomic_DNA"/>
</dbReference>
<protein>
    <submittedName>
        <fullName evidence="4">Capsid vertex protein</fullName>
    </submittedName>
</protein>
<evidence type="ECO:0000313" key="4">
    <source>
        <dbReference type="EMBL" id="CAB4123109.1"/>
    </source>
</evidence>
<accession>A0A6J5KSA5</accession>
<dbReference type="InterPro" id="IPR010762">
    <property type="entry name" value="Gp23/Gp24_T4-like"/>
</dbReference>